<evidence type="ECO:0000256" key="4">
    <source>
        <dbReference type="ARBA" id="ARBA00022694"/>
    </source>
</evidence>
<dbReference type="Pfam" id="PF14801">
    <property type="entry name" value="TrmI-like_N"/>
    <property type="match status" value="1"/>
</dbReference>
<evidence type="ECO:0000259" key="6">
    <source>
        <dbReference type="Pfam" id="PF08704"/>
    </source>
</evidence>
<dbReference type="Pfam" id="PF08704">
    <property type="entry name" value="GCD14"/>
    <property type="match status" value="1"/>
</dbReference>
<reference evidence="7" key="1">
    <citation type="journal article" date="2021" name="PeerJ">
        <title>Extensive microbial diversity within the chicken gut microbiome revealed by metagenomics and culture.</title>
        <authorList>
            <person name="Gilroy R."/>
            <person name="Ravi A."/>
            <person name="Getino M."/>
            <person name="Pursley I."/>
            <person name="Horton D.L."/>
            <person name="Alikhan N.F."/>
            <person name="Baker D."/>
            <person name="Gharbi K."/>
            <person name="Hall N."/>
            <person name="Watson M."/>
            <person name="Adriaenssens E.M."/>
            <person name="Foster-Nyarko E."/>
            <person name="Jarju S."/>
            <person name="Secka A."/>
            <person name="Antonio M."/>
            <person name="Oren A."/>
            <person name="Chaudhuri R.R."/>
            <person name="La Ragione R."/>
            <person name="Hildebrand F."/>
            <person name="Pallen M.J."/>
        </authorList>
    </citation>
    <scope>NUCLEOTIDE SEQUENCE</scope>
    <source>
        <strain evidence="7">578</strain>
    </source>
</reference>
<organism evidence="7 8">
    <name type="scientific">Aeriscardovia aeriphila</name>
    <dbReference type="NCBI Taxonomy" id="218139"/>
    <lineage>
        <taxon>Bacteria</taxon>
        <taxon>Bacillati</taxon>
        <taxon>Actinomycetota</taxon>
        <taxon>Actinomycetes</taxon>
        <taxon>Bifidobacteriales</taxon>
        <taxon>Bifidobacteriaceae</taxon>
        <taxon>Aeriscardovia</taxon>
    </lineage>
</organism>
<dbReference type="InterPro" id="IPR014816">
    <property type="entry name" value="tRNA_MeTrfase_Gcd14"/>
</dbReference>
<dbReference type="InterPro" id="IPR029063">
    <property type="entry name" value="SAM-dependent_MTases_sf"/>
</dbReference>
<reference evidence="7" key="2">
    <citation type="submission" date="2021-09" db="EMBL/GenBank/DDBJ databases">
        <authorList>
            <person name="Gilroy R."/>
        </authorList>
    </citation>
    <scope>NUCLEOTIDE SEQUENCE</scope>
    <source>
        <strain evidence="7">578</strain>
    </source>
</reference>
<keyword evidence="4" id="KW-0819">tRNA processing</keyword>
<name>A0A921FVG0_9BIFI</name>
<proteinExistence type="predicted"/>
<dbReference type="InterPro" id="IPR049470">
    <property type="entry name" value="TRM61_C"/>
</dbReference>
<dbReference type="PROSITE" id="PS51620">
    <property type="entry name" value="SAM_TRM61"/>
    <property type="match status" value="1"/>
</dbReference>
<dbReference type="AlphaFoldDB" id="A0A921FVG0"/>
<dbReference type="PANTHER" id="PTHR12133">
    <property type="entry name" value="TRNA (ADENINE(58)-N(1))-METHYLTRANSFERASE"/>
    <property type="match status" value="1"/>
</dbReference>
<keyword evidence="2" id="KW-0808">Transferase</keyword>
<dbReference type="GO" id="GO:0031515">
    <property type="term" value="C:tRNA (m1A) methyltransferase complex"/>
    <property type="evidence" value="ECO:0007669"/>
    <property type="project" value="InterPro"/>
</dbReference>
<evidence type="ECO:0000256" key="5">
    <source>
        <dbReference type="SAM" id="MobiDB-lite"/>
    </source>
</evidence>
<accession>A0A921FVG0</accession>
<feature type="region of interest" description="Disordered" evidence="5">
    <location>
        <begin position="379"/>
        <end position="437"/>
    </location>
</feature>
<protein>
    <submittedName>
        <fullName evidence="7">tRNA (Adenine-N1)-methyltransferase</fullName>
    </submittedName>
</protein>
<keyword evidence="1" id="KW-0489">Methyltransferase</keyword>
<dbReference type="GO" id="GO:0030488">
    <property type="term" value="P:tRNA methylation"/>
    <property type="evidence" value="ECO:0007669"/>
    <property type="project" value="InterPro"/>
</dbReference>
<gene>
    <name evidence="7" type="ORF">K8U78_04490</name>
</gene>
<dbReference type="Proteomes" id="UP000715651">
    <property type="component" value="Unassembled WGS sequence"/>
</dbReference>
<comment type="caution">
    <text evidence="7">The sequence shown here is derived from an EMBL/GenBank/DDBJ whole genome shotgun (WGS) entry which is preliminary data.</text>
</comment>
<dbReference type="EMBL" id="DYWK01000006">
    <property type="protein sequence ID" value="HJF18391.1"/>
    <property type="molecule type" value="Genomic_DNA"/>
</dbReference>
<evidence type="ECO:0000313" key="8">
    <source>
        <dbReference type="Proteomes" id="UP000715651"/>
    </source>
</evidence>
<sequence length="437" mass="47435">MARAFQAGEKVQLSDKKAKKVTIQLASGQVSETGHGLIRHDDIIGQMPGTIVTSVSKVRRAGEESRKNAKAIGGWEYLCLRPRLMDYQLSMPRGAQIMYPKDIALTLMYGDIRSGMRVMESGGGSGAMSLALIDAVGETGHVTTIEKRPEFAEISAANVELYFGMPPSQWNIEVGGFDEVAASLDEHSYDRLVFDLLDPWNHTSQAWRILQPGAVMTCYVTTTTQMSRLCEQLRTDDCWTEPEIYELMERTWKAEGLAVRPNHDMIGHTGFLVIARTMAAGVEPLKKNRHGSKDVYSDVDRTGQRAGEALADAAGGAEEVGAAGASAPASGASHSQAALDAQDALDLLESLDARTISDHKIRRVLRDLHAQVTLLRSLTSDAEQSAEPHNKLSHPAAGSEPNNELSRPAAGSEPADELSHHAAESEPANEPSREEEE</sequence>
<dbReference type="SUPFAM" id="SSF53335">
    <property type="entry name" value="S-adenosyl-L-methionine-dependent methyltransferases"/>
    <property type="match status" value="1"/>
</dbReference>
<dbReference type="PANTHER" id="PTHR12133:SF1">
    <property type="entry name" value="TRNA (ADENINE(58)-N(1))-METHYLTRANSFERASE, MITOCHONDRIAL"/>
    <property type="match status" value="1"/>
</dbReference>
<dbReference type="GO" id="GO:0160107">
    <property type="term" value="F:tRNA (adenine(58)-N1)-methyltransferase activity"/>
    <property type="evidence" value="ECO:0007669"/>
    <property type="project" value="InterPro"/>
</dbReference>
<dbReference type="Gene3D" id="3.10.330.20">
    <property type="match status" value="1"/>
</dbReference>
<evidence type="ECO:0000256" key="2">
    <source>
        <dbReference type="ARBA" id="ARBA00022679"/>
    </source>
</evidence>
<evidence type="ECO:0000256" key="1">
    <source>
        <dbReference type="ARBA" id="ARBA00022603"/>
    </source>
</evidence>
<dbReference type="Gene3D" id="3.40.50.150">
    <property type="entry name" value="Vaccinia Virus protein VP39"/>
    <property type="match status" value="1"/>
</dbReference>
<keyword evidence="3" id="KW-0949">S-adenosyl-L-methionine</keyword>
<feature type="domain" description="tRNA (adenine(58)-N(1))-methyltransferase catalytic subunit TRM61 C-terminal" evidence="6">
    <location>
        <begin position="87"/>
        <end position="254"/>
    </location>
</feature>
<evidence type="ECO:0000313" key="7">
    <source>
        <dbReference type="EMBL" id="HJF18391.1"/>
    </source>
</evidence>
<evidence type="ECO:0000256" key="3">
    <source>
        <dbReference type="ARBA" id="ARBA00022691"/>
    </source>
</evidence>